<accession>A0AAV4PX95</accession>
<dbReference type="EMBL" id="BPLQ01003485">
    <property type="protein sequence ID" value="GIY00804.1"/>
    <property type="molecule type" value="Genomic_DNA"/>
</dbReference>
<dbReference type="Proteomes" id="UP001054837">
    <property type="component" value="Unassembled WGS sequence"/>
</dbReference>
<name>A0AAV4PX95_9ARAC</name>
<evidence type="ECO:0008006" key="3">
    <source>
        <dbReference type="Google" id="ProtNLM"/>
    </source>
</evidence>
<reference evidence="1 2" key="1">
    <citation type="submission" date="2021-06" db="EMBL/GenBank/DDBJ databases">
        <title>Caerostris darwini draft genome.</title>
        <authorList>
            <person name="Kono N."/>
            <person name="Arakawa K."/>
        </authorList>
    </citation>
    <scope>NUCLEOTIDE SEQUENCE [LARGE SCALE GENOMIC DNA]</scope>
</reference>
<dbReference type="AlphaFoldDB" id="A0AAV4PX95"/>
<evidence type="ECO:0000313" key="2">
    <source>
        <dbReference type="Proteomes" id="UP001054837"/>
    </source>
</evidence>
<comment type="caution">
    <text evidence="1">The sequence shown here is derived from an EMBL/GenBank/DDBJ whole genome shotgun (WGS) entry which is preliminary data.</text>
</comment>
<sequence length="111" mass="13306">MIRFHSIFTLHNNHFDDLGYECHKRSLIIPLPNSAVLRLCNCDHFVIYIKDYEKKEKQKMGKREREERKFHLFLNIRMQSSHILWRCLSASTSDILPSIFPSVPWEFARKG</sequence>
<gene>
    <name evidence="1" type="ORF">CDAR_76191</name>
</gene>
<proteinExistence type="predicted"/>
<organism evidence="1 2">
    <name type="scientific">Caerostris darwini</name>
    <dbReference type="NCBI Taxonomy" id="1538125"/>
    <lineage>
        <taxon>Eukaryota</taxon>
        <taxon>Metazoa</taxon>
        <taxon>Ecdysozoa</taxon>
        <taxon>Arthropoda</taxon>
        <taxon>Chelicerata</taxon>
        <taxon>Arachnida</taxon>
        <taxon>Araneae</taxon>
        <taxon>Araneomorphae</taxon>
        <taxon>Entelegynae</taxon>
        <taxon>Araneoidea</taxon>
        <taxon>Araneidae</taxon>
        <taxon>Caerostris</taxon>
    </lineage>
</organism>
<keyword evidence="2" id="KW-1185">Reference proteome</keyword>
<protein>
    <recommendedName>
        <fullName evidence="3">Ycf15</fullName>
    </recommendedName>
</protein>
<evidence type="ECO:0000313" key="1">
    <source>
        <dbReference type="EMBL" id="GIY00804.1"/>
    </source>
</evidence>